<dbReference type="CDD" id="cd17370">
    <property type="entry name" value="MFS_MJ1317_like"/>
    <property type="match status" value="1"/>
</dbReference>
<feature type="transmembrane region" description="Helical" evidence="6">
    <location>
        <begin position="217"/>
        <end position="240"/>
    </location>
</feature>
<dbReference type="Gene3D" id="1.20.1250.20">
    <property type="entry name" value="MFS general substrate transporter like domains"/>
    <property type="match status" value="1"/>
</dbReference>
<dbReference type="InterPro" id="IPR011701">
    <property type="entry name" value="MFS"/>
</dbReference>
<evidence type="ECO:0000313" key="9">
    <source>
        <dbReference type="Proteomes" id="UP001521209"/>
    </source>
</evidence>
<organism evidence="8 9">
    <name type="scientific">Acidiphilium iwatense</name>
    <dbReference type="NCBI Taxonomy" id="768198"/>
    <lineage>
        <taxon>Bacteria</taxon>
        <taxon>Pseudomonadati</taxon>
        <taxon>Pseudomonadota</taxon>
        <taxon>Alphaproteobacteria</taxon>
        <taxon>Acetobacterales</taxon>
        <taxon>Acidocellaceae</taxon>
        <taxon>Acidiphilium</taxon>
    </lineage>
</organism>
<sequence>MDDTAHPDRIRRGAVAFIVLIGTVSLFSDMTYEGGRSIAGPYLAQFGASGLLVGFVGGFGEFIGYALRLVSGYLGDRTGRYWPIMFTGYAFNLFALPLLALAGGLPVVILLLLLERTGKAIRTPVRDAMLASAAEAKGLGWGFGLHEAMDQTGAMIGPLGIALILGLGGVYRQGFGFLAIPAVIGYAVLIGARLRYPARGRLIIKARLPKRFDFGTAYWRFTAAAAMLAAGYADFALIAFHFGKAGTMAPLWIPVLYAIAMGASGAASLASGSWFDRRGMIAPAIGLGLAAFAAPLVFLGGFGAAVAGVALWGVGMGVQNSVLKAAIGGMVRTEERATAFGLFDLVRGTAWFAGSLLLGALYDVNIAALAAISVLFQLAGIVTMIA</sequence>
<keyword evidence="4 6" id="KW-1133">Transmembrane helix</keyword>
<dbReference type="Pfam" id="PF07690">
    <property type="entry name" value="MFS_1"/>
    <property type="match status" value="1"/>
</dbReference>
<feature type="domain" description="Major facilitator superfamily (MFS) profile" evidence="7">
    <location>
        <begin position="15"/>
        <end position="386"/>
    </location>
</feature>
<evidence type="ECO:0000256" key="6">
    <source>
        <dbReference type="SAM" id="Phobius"/>
    </source>
</evidence>
<dbReference type="InterPro" id="IPR052425">
    <property type="entry name" value="Uncharacterized_MFS-type"/>
</dbReference>
<dbReference type="PANTHER" id="PTHR42688:SF1">
    <property type="entry name" value="BLR5212 PROTEIN"/>
    <property type="match status" value="1"/>
</dbReference>
<keyword evidence="9" id="KW-1185">Reference proteome</keyword>
<dbReference type="EMBL" id="JAKGBZ010000001">
    <property type="protein sequence ID" value="MCF3945239.1"/>
    <property type="molecule type" value="Genomic_DNA"/>
</dbReference>
<feature type="transmembrane region" description="Helical" evidence="6">
    <location>
        <begin position="177"/>
        <end position="196"/>
    </location>
</feature>
<protein>
    <submittedName>
        <fullName evidence="8">MFS transporter</fullName>
    </submittedName>
</protein>
<dbReference type="PANTHER" id="PTHR42688">
    <property type="entry name" value="CONSERVED PROTEIN"/>
    <property type="match status" value="1"/>
</dbReference>
<evidence type="ECO:0000256" key="1">
    <source>
        <dbReference type="ARBA" id="ARBA00004651"/>
    </source>
</evidence>
<feature type="transmembrane region" description="Helical" evidence="6">
    <location>
        <begin position="12"/>
        <end position="30"/>
    </location>
</feature>
<evidence type="ECO:0000259" key="7">
    <source>
        <dbReference type="PROSITE" id="PS50850"/>
    </source>
</evidence>
<evidence type="ECO:0000256" key="3">
    <source>
        <dbReference type="ARBA" id="ARBA00022692"/>
    </source>
</evidence>
<name>A0ABS9DV60_9PROT</name>
<feature type="transmembrane region" description="Helical" evidence="6">
    <location>
        <begin position="252"/>
        <end position="275"/>
    </location>
</feature>
<dbReference type="Proteomes" id="UP001521209">
    <property type="component" value="Unassembled WGS sequence"/>
</dbReference>
<keyword evidence="3 6" id="KW-0812">Transmembrane</keyword>
<feature type="transmembrane region" description="Helical" evidence="6">
    <location>
        <begin position="366"/>
        <end position="385"/>
    </location>
</feature>
<feature type="transmembrane region" description="Helical" evidence="6">
    <location>
        <begin position="287"/>
        <end position="314"/>
    </location>
</feature>
<dbReference type="PROSITE" id="PS50850">
    <property type="entry name" value="MFS"/>
    <property type="match status" value="1"/>
</dbReference>
<dbReference type="RefSeq" id="WP_235702476.1">
    <property type="nucleotide sequence ID" value="NZ_JAKGBZ010000001.1"/>
</dbReference>
<comment type="subcellular location">
    <subcellularLocation>
        <location evidence="1">Cell membrane</location>
        <topology evidence="1">Multi-pass membrane protein</topology>
    </subcellularLocation>
</comment>
<keyword evidence="2" id="KW-1003">Cell membrane</keyword>
<comment type="caution">
    <text evidence="8">The sequence shown here is derived from an EMBL/GenBank/DDBJ whole genome shotgun (WGS) entry which is preliminary data.</text>
</comment>
<proteinExistence type="predicted"/>
<evidence type="ECO:0000256" key="4">
    <source>
        <dbReference type="ARBA" id="ARBA00022989"/>
    </source>
</evidence>
<reference evidence="8 9" key="1">
    <citation type="submission" date="2022-01" db="EMBL/GenBank/DDBJ databases">
        <authorList>
            <person name="Won M."/>
            <person name="Kim S.-J."/>
            <person name="Kwon S.-W."/>
        </authorList>
    </citation>
    <scope>NUCLEOTIDE SEQUENCE [LARGE SCALE GENOMIC DNA]</scope>
    <source>
        <strain evidence="8 9">KCTC 23505</strain>
    </source>
</reference>
<dbReference type="SUPFAM" id="SSF103473">
    <property type="entry name" value="MFS general substrate transporter"/>
    <property type="match status" value="1"/>
</dbReference>
<dbReference type="InterPro" id="IPR020846">
    <property type="entry name" value="MFS_dom"/>
</dbReference>
<evidence type="ECO:0000256" key="5">
    <source>
        <dbReference type="ARBA" id="ARBA00023136"/>
    </source>
</evidence>
<evidence type="ECO:0000313" key="8">
    <source>
        <dbReference type="EMBL" id="MCF3945239.1"/>
    </source>
</evidence>
<accession>A0ABS9DV60</accession>
<feature type="transmembrane region" description="Helical" evidence="6">
    <location>
        <begin position="87"/>
        <end position="114"/>
    </location>
</feature>
<dbReference type="InterPro" id="IPR036259">
    <property type="entry name" value="MFS_trans_sf"/>
</dbReference>
<keyword evidence="5 6" id="KW-0472">Membrane</keyword>
<feature type="transmembrane region" description="Helical" evidence="6">
    <location>
        <begin position="42"/>
        <end position="67"/>
    </location>
</feature>
<evidence type="ECO:0000256" key="2">
    <source>
        <dbReference type="ARBA" id="ARBA00022475"/>
    </source>
</evidence>
<gene>
    <name evidence="8" type="ORF">L2A60_00885</name>
</gene>